<dbReference type="PANTHER" id="PTHR22803">
    <property type="entry name" value="MANNOSE, PHOSPHOLIPASE, LECTIN RECEPTOR RELATED"/>
    <property type="match status" value="1"/>
</dbReference>
<accession>A0A914QLM9</accession>
<dbReference type="InterPro" id="IPR050111">
    <property type="entry name" value="C-type_lectin/snaclec_domain"/>
</dbReference>
<feature type="chain" id="PRO_5038123112" evidence="1">
    <location>
        <begin position="20"/>
        <end position="282"/>
    </location>
</feature>
<protein>
    <submittedName>
        <fullName evidence="4">C-type lectin domain-containing protein</fullName>
    </submittedName>
</protein>
<feature type="domain" description="C-type lectin" evidence="2">
    <location>
        <begin position="167"/>
        <end position="279"/>
    </location>
</feature>
<dbReference type="CDD" id="cd00037">
    <property type="entry name" value="CLECT"/>
    <property type="match status" value="1"/>
</dbReference>
<dbReference type="InterPro" id="IPR001304">
    <property type="entry name" value="C-type_lectin-like"/>
</dbReference>
<keyword evidence="1" id="KW-0732">Signal</keyword>
<feature type="signal peptide" evidence="1">
    <location>
        <begin position="1"/>
        <end position="19"/>
    </location>
</feature>
<name>A0A914QLM9_9BILA</name>
<keyword evidence="3" id="KW-1185">Reference proteome</keyword>
<dbReference type="Proteomes" id="UP000887578">
    <property type="component" value="Unplaced"/>
</dbReference>
<evidence type="ECO:0000256" key="1">
    <source>
        <dbReference type="SAM" id="SignalP"/>
    </source>
</evidence>
<evidence type="ECO:0000313" key="3">
    <source>
        <dbReference type="Proteomes" id="UP000887578"/>
    </source>
</evidence>
<dbReference type="InterPro" id="IPR016186">
    <property type="entry name" value="C-type_lectin-like/link_sf"/>
</dbReference>
<dbReference type="Pfam" id="PF00059">
    <property type="entry name" value="Lectin_C"/>
    <property type="match status" value="2"/>
</dbReference>
<dbReference type="AlphaFoldDB" id="A0A914QLM9"/>
<dbReference type="PROSITE" id="PS50041">
    <property type="entry name" value="C_TYPE_LECTIN_2"/>
    <property type="match status" value="2"/>
</dbReference>
<proteinExistence type="predicted"/>
<dbReference type="WBParaSite" id="PDA_v2.g30637.t1">
    <property type="protein sequence ID" value="PDA_v2.g30637.t1"/>
    <property type="gene ID" value="PDA_v2.g30637"/>
</dbReference>
<reference evidence="4" key="1">
    <citation type="submission" date="2022-11" db="UniProtKB">
        <authorList>
            <consortium name="WormBaseParasite"/>
        </authorList>
    </citation>
    <scope>IDENTIFICATION</scope>
</reference>
<evidence type="ECO:0000259" key="2">
    <source>
        <dbReference type="PROSITE" id="PS50041"/>
    </source>
</evidence>
<dbReference type="SMART" id="SM00034">
    <property type="entry name" value="CLECT"/>
    <property type="match status" value="2"/>
</dbReference>
<dbReference type="Gene3D" id="3.10.100.10">
    <property type="entry name" value="Mannose-Binding Protein A, subunit A"/>
    <property type="match status" value="2"/>
</dbReference>
<sequence length="282" mass="32232">MFSFLVLIFFLTFLNNLNASCPNGSVEWQTKCYYFLKNESAFVIAEEKCISLGGYLTSIHDGFTNNFIAQNAGLNFRESTETEFWIGLSDEITPGNWTWTDGSNLTFTEWNHTKNLTGEDCAAQSISDGRWDAEDCFKLKPFVCAVSSIPTNPPYVNCGNLWFYLESTGYCYGGVYGQYSYTWEDAEIACEKVGSHLASVHSDDELNFISSMVGVDWKWFWIGLYSIDRERSWKWTDNTTVDYFHWETNKPSLNTSACVVVDGGFIDYDCKAKFQVMCKRKP</sequence>
<evidence type="ECO:0000313" key="4">
    <source>
        <dbReference type="WBParaSite" id="PDA_v2.g30637.t1"/>
    </source>
</evidence>
<dbReference type="InterPro" id="IPR016187">
    <property type="entry name" value="CTDL_fold"/>
</dbReference>
<organism evidence="3 4">
    <name type="scientific">Panagrolaimus davidi</name>
    <dbReference type="NCBI Taxonomy" id="227884"/>
    <lineage>
        <taxon>Eukaryota</taxon>
        <taxon>Metazoa</taxon>
        <taxon>Ecdysozoa</taxon>
        <taxon>Nematoda</taxon>
        <taxon>Chromadorea</taxon>
        <taxon>Rhabditida</taxon>
        <taxon>Tylenchina</taxon>
        <taxon>Panagrolaimomorpha</taxon>
        <taxon>Panagrolaimoidea</taxon>
        <taxon>Panagrolaimidae</taxon>
        <taxon>Panagrolaimus</taxon>
    </lineage>
</organism>
<feature type="domain" description="C-type lectin" evidence="2">
    <location>
        <begin position="28"/>
        <end position="145"/>
    </location>
</feature>
<dbReference type="SUPFAM" id="SSF56436">
    <property type="entry name" value="C-type lectin-like"/>
    <property type="match status" value="2"/>
</dbReference>